<feature type="transmembrane region" description="Helical" evidence="1">
    <location>
        <begin position="6"/>
        <end position="26"/>
    </location>
</feature>
<name>A0A481YZM1_9VIRU</name>
<protein>
    <submittedName>
        <fullName evidence="2">Uncharacterized protein</fullName>
    </submittedName>
</protein>
<evidence type="ECO:0000256" key="1">
    <source>
        <dbReference type="SAM" id="Phobius"/>
    </source>
</evidence>
<sequence length="182" mass="21057">MNISYILNIVLVLILIGGGYYQHAYLHTNKVAEKYVCSDCSCPTVNITKLLSQSENIGVFWQTGETESQKLAEIFYQKSNSSRIYMTPQKGVFLYLLRSYDRHIYLCNLSIRFSTDIVYRYASNLQKSVIIAYHEQSEKIPSWEMDEIKVHICPFEQVPIVEYWESEGGYSKAVARAVELLK</sequence>
<gene>
    <name evidence="2" type="ORF">LCMiAC01_03710</name>
</gene>
<keyword evidence="1" id="KW-0812">Transmembrane</keyword>
<organism evidence="2">
    <name type="scientific">Mimivirus LCMiAC01</name>
    <dbReference type="NCBI Taxonomy" id="2506608"/>
    <lineage>
        <taxon>Viruses</taxon>
        <taxon>Varidnaviria</taxon>
        <taxon>Bamfordvirae</taxon>
        <taxon>Nucleocytoviricota</taxon>
        <taxon>Megaviricetes</taxon>
        <taxon>Imitervirales</taxon>
        <taxon>Mimiviridae</taxon>
        <taxon>Klosneuvirinae</taxon>
    </lineage>
</organism>
<keyword evidence="1" id="KW-1133">Transmembrane helix</keyword>
<reference evidence="2" key="1">
    <citation type="journal article" date="2019" name="MBio">
        <title>Virus Genomes from Deep Sea Sediments Expand the Ocean Megavirome and Support Independent Origins of Viral Gigantism.</title>
        <authorList>
            <person name="Backstrom D."/>
            <person name="Yutin N."/>
            <person name="Jorgensen S.L."/>
            <person name="Dharamshi J."/>
            <person name="Homa F."/>
            <person name="Zaremba-Niedwiedzka K."/>
            <person name="Spang A."/>
            <person name="Wolf Y.I."/>
            <person name="Koonin E.V."/>
            <person name="Ettema T.J."/>
        </authorList>
    </citation>
    <scope>NUCLEOTIDE SEQUENCE</scope>
</reference>
<proteinExistence type="predicted"/>
<evidence type="ECO:0000313" key="2">
    <source>
        <dbReference type="EMBL" id="QBK88693.1"/>
    </source>
</evidence>
<keyword evidence="1" id="KW-0472">Membrane</keyword>
<dbReference type="EMBL" id="MK500395">
    <property type="protein sequence ID" value="QBK88693.1"/>
    <property type="molecule type" value="Genomic_DNA"/>
</dbReference>
<accession>A0A481YZM1</accession>